<protein>
    <submittedName>
        <fullName evidence="5">Cupin domain-containing protein</fullName>
    </submittedName>
</protein>
<dbReference type="AlphaFoldDB" id="A0A7M2SCX3"/>
<evidence type="ECO:0000313" key="6">
    <source>
        <dbReference type="Proteomes" id="UP000594205"/>
    </source>
</evidence>
<evidence type="ECO:0000256" key="3">
    <source>
        <dbReference type="SAM" id="MobiDB-lite"/>
    </source>
</evidence>
<organism evidence="5 6">
    <name type="scientific">Streptomyces ferrugineus</name>
    <dbReference type="NCBI Taxonomy" id="1413221"/>
    <lineage>
        <taxon>Bacteria</taxon>
        <taxon>Bacillati</taxon>
        <taxon>Actinomycetota</taxon>
        <taxon>Actinomycetes</taxon>
        <taxon>Kitasatosporales</taxon>
        <taxon>Streptomycetaceae</taxon>
        <taxon>Streptomyces</taxon>
    </lineage>
</organism>
<dbReference type="Proteomes" id="UP000594205">
    <property type="component" value="Chromosome"/>
</dbReference>
<sequence length="349" mass="38698">MPTSRFRSDEPALDSFYFELSDKQLQPLWELHGLLTPTPRVRAIPYRWCADDLAKLGRRAGDLVPIDRGGDRRVLAMANPGLGGAPFISSTLWAAVQYLQPHESAPAHRHTPAALRFVLDGEGVYTLVNGDPIAMARGDLVLTPSWTFHEHHNPGDMPMMWLDVLDLPVVAALDAVFFEPGGDSEADRTEIPRSTAERRWGAGAGLSPVGTPDLPPHSPLLVYRWKDTDAALDNLLEVEDTNDVTVRFQDPSRDRDVMPTMRCEMRRVNPGTTTRRERQTGTRVTAVLDGSGTVVLDGESFDLSPGDVFVVPSWCTHQLHARTRLDLFTTSDSPVLEALHLHRSEEVDS</sequence>
<feature type="region of interest" description="Disordered" evidence="3">
    <location>
        <begin position="182"/>
        <end position="213"/>
    </location>
</feature>
<evidence type="ECO:0000256" key="1">
    <source>
        <dbReference type="ARBA" id="ARBA00022964"/>
    </source>
</evidence>
<dbReference type="CDD" id="cd02216">
    <property type="entry name" value="cupin_GDO-like_N"/>
    <property type="match status" value="1"/>
</dbReference>
<dbReference type="PANTHER" id="PTHR41517">
    <property type="entry name" value="1,2-DIOXYGENASE PROTEIN-RELATED"/>
    <property type="match status" value="1"/>
</dbReference>
<accession>A0A7M2SCX3</accession>
<gene>
    <name evidence="5" type="ORF">IM697_28930</name>
</gene>
<dbReference type="Pfam" id="PF07883">
    <property type="entry name" value="Cupin_2"/>
    <property type="match status" value="2"/>
</dbReference>
<dbReference type="InterPro" id="IPR047183">
    <property type="entry name" value="GDO-like"/>
</dbReference>
<feature type="domain" description="Cupin type-2" evidence="4">
    <location>
        <begin position="267"/>
        <end position="323"/>
    </location>
</feature>
<keyword evidence="6" id="KW-1185">Reference proteome</keyword>
<keyword evidence="2" id="KW-0560">Oxidoreductase</keyword>
<dbReference type="PANTHER" id="PTHR41517:SF1">
    <property type="entry name" value="CUPIN"/>
    <property type="match status" value="1"/>
</dbReference>
<feature type="domain" description="Cupin type-2" evidence="4">
    <location>
        <begin position="96"/>
        <end position="164"/>
    </location>
</feature>
<dbReference type="EMBL" id="CP063373">
    <property type="protein sequence ID" value="QOV34160.1"/>
    <property type="molecule type" value="Genomic_DNA"/>
</dbReference>
<name>A0A7M2SCX3_9ACTN</name>
<dbReference type="RefSeq" id="WP_194039033.1">
    <property type="nucleotide sequence ID" value="NZ_CP063373.1"/>
</dbReference>
<keyword evidence="1" id="KW-0223">Dioxygenase</keyword>
<proteinExistence type="predicted"/>
<feature type="compositionally biased region" description="Basic and acidic residues" evidence="3">
    <location>
        <begin position="185"/>
        <end position="200"/>
    </location>
</feature>
<dbReference type="InterPro" id="IPR011051">
    <property type="entry name" value="RmlC_Cupin_sf"/>
</dbReference>
<dbReference type="CDD" id="cd06992">
    <property type="entry name" value="cupin_GDO-like_C"/>
    <property type="match status" value="1"/>
</dbReference>
<dbReference type="InterPro" id="IPR014710">
    <property type="entry name" value="RmlC-like_jellyroll"/>
</dbReference>
<reference evidence="5 6" key="1">
    <citation type="submission" date="2020-10" db="EMBL/GenBank/DDBJ databases">
        <title>Streptomyces ferrugineus complate genome analysis.</title>
        <authorList>
            <person name="Anwar N."/>
        </authorList>
    </citation>
    <scope>NUCLEOTIDE SEQUENCE [LARGE SCALE GENOMIC DNA]</scope>
    <source>
        <strain evidence="5 6">CCTCC AA2014009</strain>
    </source>
</reference>
<evidence type="ECO:0000259" key="4">
    <source>
        <dbReference type="Pfam" id="PF07883"/>
    </source>
</evidence>
<evidence type="ECO:0000256" key="2">
    <source>
        <dbReference type="ARBA" id="ARBA00023002"/>
    </source>
</evidence>
<dbReference type="GO" id="GO:0051213">
    <property type="term" value="F:dioxygenase activity"/>
    <property type="evidence" value="ECO:0007669"/>
    <property type="project" value="UniProtKB-KW"/>
</dbReference>
<dbReference type="KEGG" id="sfeu:IM697_28930"/>
<evidence type="ECO:0000313" key="5">
    <source>
        <dbReference type="EMBL" id="QOV34160.1"/>
    </source>
</evidence>
<dbReference type="SUPFAM" id="SSF51182">
    <property type="entry name" value="RmlC-like cupins"/>
    <property type="match status" value="1"/>
</dbReference>
<dbReference type="Gene3D" id="2.60.120.10">
    <property type="entry name" value="Jelly Rolls"/>
    <property type="match status" value="1"/>
</dbReference>
<dbReference type="InterPro" id="IPR013096">
    <property type="entry name" value="Cupin_2"/>
</dbReference>